<dbReference type="EMBL" id="CAJNOE010000056">
    <property type="protein sequence ID" value="CAF0826924.1"/>
    <property type="molecule type" value="Genomic_DNA"/>
</dbReference>
<dbReference type="Proteomes" id="UP000663860">
    <property type="component" value="Unassembled WGS sequence"/>
</dbReference>
<evidence type="ECO:0000313" key="2">
    <source>
        <dbReference type="EMBL" id="CAF0826924.1"/>
    </source>
</evidence>
<feature type="chain" id="PRO_5036223131" evidence="1">
    <location>
        <begin position="18"/>
        <end position="147"/>
    </location>
</feature>
<gene>
    <name evidence="2" type="ORF">IZO911_LOCUS8314</name>
    <name evidence="3" type="ORF">KXQ929_LOCUS10861</name>
</gene>
<evidence type="ECO:0000313" key="3">
    <source>
        <dbReference type="EMBL" id="CAF3698373.1"/>
    </source>
</evidence>
<evidence type="ECO:0000313" key="4">
    <source>
        <dbReference type="Proteomes" id="UP000663860"/>
    </source>
</evidence>
<dbReference type="Proteomes" id="UP000663868">
    <property type="component" value="Unassembled WGS sequence"/>
</dbReference>
<name>A0A813UJR3_9BILA</name>
<keyword evidence="1" id="KW-0732">Signal</keyword>
<sequence length="147" mass="16488">MFLSFIFFCLLITITTSITPVPGTIHVRLLPDNQITSGTYRASSTVHYTVEFENVPINDNVLIGIEIRGSNPSGGPRGYISGARSVSTINNFIKETNNRLQFKLLPNDVFAGYSWFIRPFIYFTNESMVSTNMMNSGSSEMFNVLKQ</sequence>
<comment type="caution">
    <text evidence="2">The sequence shown here is derived from an EMBL/GenBank/DDBJ whole genome shotgun (WGS) entry which is preliminary data.</text>
</comment>
<dbReference type="AlphaFoldDB" id="A0A813UJR3"/>
<dbReference type="EMBL" id="CAJOBB010000524">
    <property type="protein sequence ID" value="CAF3698373.1"/>
    <property type="molecule type" value="Genomic_DNA"/>
</dbReference>
<organism evidence="2 4">
    <name type="scientific">Adineta steineri</name>
    <dbReference type="NCBI Taxonomy" id="433720"/>
    <lineage>
        <taxon>Eukaryota</taxon>
        <taxon>Metazoa</taxon>
        <taxon>Spiralia</taxon>
        <taxon>Gnathifera</taxon>
        <taxon>Rotifera</taxon>
        <taxon>Eurotatoria</taxon>
        <taxon>Bdelloidea</taxon>
        <taxon>Adinetida</taxon>
        <taxon>Adinetidae</taxon>
        <taxon>Adineta</taxon>
    </lineage>
</organism>
<feature type="signal peptide" evidence="1">
    <location>
        <begin position="1"/>
        <end position="17"/>
    </location>
</feature>
<reference evidence="2" key="1">
    <citation type="submission" date="2021-02" db="EMBL/GenBank/DDBJ databases">
        <authorList>
            <person name="Nowell W R."/>
        </authorList>
    </citation>
    <scope>NUCLEOTIDE SEQUENCE</scope>
</reference>
<accession>A0A813UJR3</accession>
<proteinExistence type="predicted"/>
<protein>
    <submittedName>
        <fullName evidence="2">Uncharacterized protein</fullName>
    </submittedName>
</protein>
<evidence type="ECO:0000256" key="1">
    <source>
        <dbReference type="SAM" id="SignalP"/>
    </source>
</evidence>